<accession>A0A9D5JVS6</accession>
<evidence type="ECO:0000313" key="2">
    <source>
        <dbReference type="Proteomes" id="UP000649604"/>
    </source>
</evidence>
<evidence type="ECO:0000313" key="1">
    <source>
        <dbReference type="EMBL" id="MBD3325179.1"/>
    </source>
</evidence>
<gene>
    <name evidence="1" type="ORF">GF339_11385</name>
</gene>
<protein>
    <submittedName>
        <fullName evidence="1">ATPase</fullName>
    </submittedName>
</protein>
<dbReference type="EMBL" id="WJJP01000368">
    <property type="protein sequence ID" value="MBD3325179.1"/>
    <property type="molecule type" value="Genomic_DNA"/>
</dbReference>
<name>A0A9D5JVS6_9BACT</name>
<dbReference type="AlphaFoldDB" id="A0A9D5JVS6"/>
<feature type="non-terminal residue" evidence="1">
    <location>
        <position position="34"/>
    </location>
</feature>
<dbReference type="Proteomes" id="UP000649604">
    <property type="component" value="Unassembled WGS sequence"/>
</dbReference>
<comment type="caution">
    <text evidence="1">The sequence shown here is derived from an EMBL/GenBank/DDBJ whole genome shotgun (WGS) entry which is preliminary data.</text>
</comment>
<organism evidence="1 2">
    <name type="scientific">candidate division KSB3 bacterium</name>
    <dbReference type="NCBI Taxonomy" id="2044937"/>
    <lineage>
        <taxon>Bacteria</taxon>
        <taxon>candidate division KSB3</taxon>
    </lineage>
</organism>
<sequence>MNDIHKIQTLQQNIERIIIGKPDVIRLAIITLFA</sequence>
<reference evidence="1" key="1">
    <citation type="submission" date="2019-11" db="EMBL/GenBank/DDBJ databases">
        <title>Microbial mats filling the niche in hypersaline microbial mats.</title>
        <authorList>
            <person name="Wong H.L."/>
            <person name="Macleod F.I."/>
            <person name="White R.A. III"/>
            <person name="Burns B.P."/>
        </authorList>
    </citation>
    <scope>NUCLEOTIDE SEQUENCE</scope>
    <source>
        <strain evidence="1">Rbin_158</strain>
    </source>
</reference>
<proteinExistence type="predicted"/>